<feature type="domain" description="PucR C-terminal helix-turn-helix" evidence="1">
    <location>
        <begin position="233"/>
        <end position="291"/>
    </location>
</feature>
<dbReference type="EMBL" id="JPVQ01000013">
    <property type="protein sequence ID" value="KGR90899.1"/>
    <property type="molecule type" value="Genomic_DNA"/>
</dbReference>
<dbReference type="PANTHER" id="PTHR33744">
    <property type="entry name" value="CARBOHYDRATE DIACID REGULATOR"/>
    <property type="match status" value="1"/>
</dbReference>
<dbReference type="Pfam" id="PF13556">
    <property type="entry name" value="HTH_30"/>
    <property type="match status" value="1"/>
</dbReference>
<organism evidence="2 3">
    <name type="scientific">Ureibacillus massiliensis 4400831 = CIP 108448 = CCUG 49529</name>
    <dbReference type="NCBI Taxonomy" id="1211035"/>
    <lineage>
        <taxon>Bacteria</taxon>
        <taxon>Bacillati</taxon>
        <taxon>Bacillota</taxon>
        <taxon>Bacilli</taxon>
        <taxon>Bacillales</taxon>
        <taxon>Caryophanaceae</taxon>
        <taxon>Ureibacillus</taxon>
    </lineage>
</organism>
<dbReference type="InterPro" id="IPR025736">
    <property type="entry name" value="PucR_C-HTH_dom"/>
</dbReference>
<dbReference type="AlphaFoldDB" id="A0A0A3J1L4"/>
<proteinExistence type="predicted"/>
<sequence>MGFNSTLTTERIVKESVTERELYKENNWVNHLIKNQLNDELLLRAQLGNKEFKTLNNLNSQVCIIEMESFNKENSYVGNNYPDAVHYSKIVRSVFEQHSFRPFMTMQNQRLVILAFDLFPTKTRKEQLAKKEKLQLISNQIDTILNRDECEKIRVFMGVSSSYKGFESSYYSYDEASKAIFLKFFFKSSIIFYDDLGAFQILLNLYEKEMLQSYVLRHLGPLIEEDQKKNSDLLKTLKIYLERNGSKQSAADELHIVRQSLYYRLEKIKELLGEDFMGIQNRLALQLAFQAYELLKFEAN</sequence>
<dbReference type="PANTHER" id="PTHR33744:SF1">
    <property type="entry name" value="DNA-BINDING TRANSCRIPTIONAL ACTIVATOR ADER"/>
    <property type="match status" value="1"/>
</dbReference>
<comment type="caution">
    <text evidence="2">The sequence shown here is derived from an EMBL/GenBank/DDBJ whole genome shotgun (WGS) entry which is preliminary data.</text>
</comment>
<dbReference type="RefSeq" id="WP_036175557.1">
    <property type="nucleotide sequence ID" value="NZ_AVCZ01000013.1"/>
</dbReference>
<gene>
    <name evidence="2" type="ORF">CD30_09345</name>
</gene>
<dbReference type="eggNOG" id="COG2508">
    <property type="taxonomic scope" value="Bacteria"/>
</dbReference>
<evidence type="ECO:0000313" key="2">
    <source>
        <dbReference type="EMBL" id="KGR90899.1"/>
    </source>
</evidence>
<evidence type="ECO:0000259" key="1">
    <source>
        <dbReference type="Pfam" id="PF13556"/>
    </source>
</evidence>
<dbReference type="InterPro" id="IPR051448">
    <property type="entry name" value="CdaR-like_regulators"/>
</dbReference>
<dbReference type="Gene3D" id="1.10.10.2840">
    <property type="entry name" value="PucR C-terminal helix-turn-helix domain"/>
    <property type="match status" value="1"/>
</dbReference>
<protein>
    <recommendedName>
        <fullName evidence="1">PucR C-terminal helix-turn-helix domain-containing protein</fullName>
    </recommendedName>
</protein>
<keyword evidence="3" id="KW-1185">Reference proteome</keyword>
<dbReference type="InterPro" id="IPR042070">
    <property type="entry name" value="PucR_C-HTH_sf"/>
</dbReference>
<evidence type="ECO:0000313" key="3">
    <source>
        <dbReference type="Proteomes" id="UP000030595"/>
    </source>
</evidence>
<reference evidence="2 3" key="1">
    <citation type="submission" date="2014-02" db="EMBL/GenBank/DDBJ databases">
        <title>Draft genome sequence of Lysinibacillus massiliensis CCUG 49529.</title>
        <authorList>
            <person name="Zhang F."/>
            <person name="Wang G."/>
            <person name="Zhang L."/>
        </authorList>
    </citation>
    <scope>NUCLEOTIDE SEQUENCE [LARGE SCALE GENOMIC DNA]</scope>
    <source>
        <strain evidence="2 3">CCUG 49529</strain>
    </source>
</reference>
<accession>A0A0A3J1L4</accession>
<dbReference type="Proteomes" id="UP000030595">
    <property type="component" value="Unassembled WGS sequence"/>
</dbReference>
<name>A0A0A3J1L4_9BACL</name>